<dbReference type="GO" id="GO:0005524">
    <property type="term" value="F:ATP binding"/>
    <property type="evidence" value="ECO:0007669"/>
    <property type="project" value="InterPro"/>
</dbReference>
<evidence type="ECO:0000313" key="8">
    <source>
        <dbReference type="Proteomes" id="UP000306102"/>
    </source>
</evidence>
<feature type="domain" description="Protein kinase" evidence="6">
    <location>
        <begin position="1"/>
        <end position="169"/>
    </location>
</feature>
<evidence type="ECO:0000256" key="5">
    <source>
        <dbReference type="ARBA" id="ARBA00023136"/>
    </source>
</evidence>
<dbReference type="Gene3D" id="1.10.510.10">
    <property type="entry name" value="Transferase(Phosphotransferase) domain 1"/>
    <property type="match status" value="1"/>
</dbReference>
<dbReference type="STRING" id="542762.A0A4V3WIS1"/>
<keyword evidence="3" id="KW-0732">Signal</keyword>
<reference evidence="7 8" key="1">
    <citation type="journal article" date="2018" name="Proc. Natl. Acad. Sci. U.S.A.">
        <title>Draft genome sequence of Camellia sinensis var. sinensis provides insights into the evolution of the tea genome and tea quality.</title>
        <authorList>
            <person name="Wei C."/>
            <person name="Yang H."/>
            <person name="Wang S."/>
            <person name="Zhao J."/>
            <person name="Liu C."/>
            <person name="Gao L."/>
            <person name="Xia E."/>
            <person name="Lu Y."/>
            <person name="Tai Y."/>
            <person name="She G."/>
            <person name="Sun J."/>
            <person name="Cao H."/>
            <person name="Tong W."/>
            <person name="Gao Q."/>
            <person name="Li Y."/>
            <person name="Deng W."/>
            <person name="Jiang X."/>
            <person name="Wang W."/>
            <person name="Chen Q."/>
            <person name="Zhang S."/>
            <person name="Li H."/>
            <person name="Wu J."/>
            <person name="Wang P."/>
            <person name="Li P."/>
            <person name="Shi C."/>
            <person name="Zheng F."/>
            <person name="Jian J."/>
            <person name="Huang B."/>
            <person name="Shan D."/>
            <person name="Shi M."/>
            <person name="Fang C."/>
            <person name="Yue Y."/>
            <person name="Li F."/>
            <person name="Li D."/>
            <person name="Wei S."/>
            <person name="Han B."/>
            <person name="Jiang C."/>
            <person name="Yin Y."/>
            <person name="Xia T."/>
            <person name="Zhang Z."/>
            <person name="Bennetzen J.L."/>
            <person name="Zhao S."/>
            <person name="Wan X."/>
        </authorList>
    </citation>
    <scope>NUCLEOTIDE SEQUENCE [LARGE SCALE GENOMIC DNA]</scope>
    <source>
        <strain evidence="8">cv. Shuchazao</strain>
        <tissue evidence="7">Leaf</tissue>
    </source>
</reference>
<dbReference type="Proteomes" id="UP000306102">
    <property type="component" value="Unassembled WGS sequence"/>
</dbReference>
<evidence type="ECO:0000256" key="1">
    <source>
        <dbReference type="ARBA" id="ARBA00004167"/>
    </source>
</evidence>
<dbReference type="Pfam" id="PF00069">
    <property type="entry name" value="Pkinase"/>
    <property type="match status" value="1"/>
</dbReference>
<comment type="caution">
    <text evidence="7">The sequence shown here is derived from an EMBL/GenBank/DDBJ whole genome shotgun (WGS) entry which is preliminary data.</text>
</comment>
<comment type="subcellular location">
    <subcellularLocation>
        <location evidence="1">Membrane</location>
        <topology evidence="1">Single-pass membrane protein</topology>
    </subcellularLocation>
</comment>
<evidence type="ECO:0000256" key="2">
    <source>
        <dbReference type="ARBA" id="ARBA00022692"/>
    </source>
</evidence>
<dbReference type="PROSITE" id="PS50011">
    <property type="entry name" value="PROTEIN_KINASE_DOM"/>
    <property type="match status" value="1"/>
</dbReference>
<dbReference type="PANTHER" id="PTHR47974:SF3">
    <property type="entry name" value="RECEPTOR-LIKE SERINE_THREONINE-PROTEIN KINASE"/>
    <property type="match status" value="1"/>
</dbReference>
<evidence type="ECO:0000313" key="7">
    <source>
        <dbReference type="EMBL" id="THF94176.1"/>
    </source>
</evidence>
<gene>
    <name evidence="7" type="ORF">TEA_004439</name>
</gene>
<dbReference type="EMBL" id="SDRB02013773">
    <property type="protein sequence ID" value="THF94176.1"/>
    <property type="molecule type" value="Genomic_DNA"/>
</dbReference>
<dbReference type="InterPro" id="IPR011009">
    <property type="entry name" value="Kinase-like_dom_sf"/>
</dbReference>
<dbReference type="AlphaFoldDB" id="A0A4V3WIS1"/>
<sequence length="169" mass="18749">MLLYTGYKIKNETDQSLGCELDFSLSCNDSEDGFLHLAHVEFYGYDISGPEDPCKEGMKEGTQGGDLDSIPIPLIRRKGLILQLALRKPKVVDFGLPKLLNRGSKQNFSFSKVRGARGYMALEWIFNLQITSKVDVYSYGVVVLEMVTGKSPTTGPQTFDNIIKMEGVG</sequence>
<organism evidence="7 8">
    <name type="scientific">Camellia sinensis var. sinensis</name>
    <name type="common">China tea</name>
    <dbReference type="NCBI Taxonomy" id="542762"/>
    <lineage>
        <taxon>Eukaryota</taxon>
        <taxon>Viridiplantae</taxon>
        <taxon>Streptophyta</taxon>
        <taxon>Embryophyta</taxon>
        <taxon>Tracheophyta</taxon>
        <taxon>Spermatophyta</taxon>
        <taxon>Magnoliopsida</taxon>
        <taxon>eudicotyledons</taxon>
        <taxon>Gunneridae</taxon>
        <taxon>Pentapetalae</taxon>
        <taxon>asterids</taxon>
        <taxon>Ericales</taxon>
        <taxon>Theaceae</taxon>
        <taxon>Camellia</taxon>
    </lineage>
</organism>
<name>A0A4V3WIS1_CAMSN</name>
<protein>
    <recommendedName>
        <fullName evidence="6">Protein kinase domain-containing protein</fullName>
    </recommendedName>
</protein>
<dbReference type="InterPro" id="IPR000719">
    <property type="entry name" value="Prot_kinase_dom"/>
</dbReference>
<evidence type="ECO:0000256" key="4">
    <source>
        <dbReference type="ARBA" id="ARBA00022989"/>
    </source>
</evidence>
<evidence type="ECO:0000259" key="6">
    <source>
        <dbReference type="PROSITE" id="PS50011"/>
    </source>
</evidence>
<keyword evidence="4" id="KW-1133">Transmembrane helix</keyword>
<keyword evidence="8" id="KW-1185">Reference proteome</keyword>
<keyword evidence="2" id="KW-0812">Transmembrane</keyword>
<dbReference type="GO" id="GO:0016020">
    <property type="term" value="C:membrane"/>
    <property type="evidence" value="ECO:0007669"/>
    <property type="project" value="UniProtKB-SubCell"/>
</dbReference>
<evidence type="ECO:0000256" key="3">
    <source>
        <dbReference type="ARBA" id="ARBA00022729"/>
    </source>
</evidence>
<dbReference type="GO" id="GO:0004672">
    <property type="term" value="F:protein kinase activity"/>
    <property type="evidence" value="ECO:0007669"/>
    <property type="project" value="InterPro"/>
</dbReference>
<keyword evidence="5" id="KW-0472">Membrane</keyword>
<dbReference type="SUPFAM" id="SSF56112">
    <property type="entry name" value="Protein kinase-like (PK-like)"/>
    <property type="match status" value="1"/>
</dbReference>
<accession>A0A4V3WIS1</accession>
<dbReference type="PANTHER" id="PTHR47974">
    <property type="entry name" value="OS07G0415500 PROTEIN"/>
    <property type="match status" value="1"/>
</dbReference>
<proteinExistence type="predicted"/>